<dbReference type="AlphaFoldDB" id="L1QEF1"/>
<keyword evidence="6" id="KW-0805">Transcription regulation</keyword>
<evidence type="ECO:0000256" key="3">
    <source>
        <dbReference type="ARBA" id="ARBA00011643"/>
    </source>
</evidence>
<dbReference type="eggNOG" id="ENOG502ZZGD">
    <property type="taxonomic scope" value="Bacteria"/>
</dbReference>
<keyword evidence="7" id="KW-0010">Activator</keyword>
<evidence type="ECO:0000313" key="10">
    <source>
        <dbReference type="Proteomes" id="UP000010420"/>
    </source>
</evidence>
<accession>L1QEF1</accession>
<sequence length="146" mass="15780">MMCGEELRMVNSSSMEVAKIATQMAISSREEEERLKDEYKKSGILATAVNIGGNINESTSKILERALVAAKRSSVIRDEHLHEGGVIGATRDALMQIRERASGQNVGGKVGIARKGQHMSVCIFLSVGLLHLDEVVIGIGHRAVPE</sequence>
<gene>
    <name evidence="9" type="ORF">HMPREF0216_01989</name>
</gene>
<dbReference type="Gene3D" id="3.40.1510.10">
    <property type="entry name" value="Hut operon regulatory protein HutP"/>
    <property type="match status" value="1"/>
</dbReference>
<evidence type="ECO:0000256" key="7">
    <source>
        <dbReference type="ARBA" id="ARBA00023159"/>
    </source>
</evidence>
<comment type="caution">
    <text evidence="9">The sequence shown here is derived from an EMBL/GenBank/DDBJ whole genome shotgun (WGS) entry which is preliminary data.</text>
</comment>
<comment type="similarity">
    <text evidence="2">Belongs to the HutP family.</text>
</comment>
<dbReference type="CDD" id="cd11640">
    <property type="entry name" value="HutP"/>
    <property type="match status" value="1"/>
</dbReference>
<keyword evidence="8" id="KW-0804">Transcription</keyword>
<dbReference type="EMBL" id="AMEZ01000057">
    <property type="protein sequence ID" value="EKY26348.1"/>
    <property type="molecule type" value="Genomic_DNA"/>
</dbReference>
<keyword evidence="10" id="KW-1185">Reference proteome</keyword>
<evidence type="ECO:0000256" key="2">
    <source>
        <dbReference type="ARBA" id="ARBA00009992"/>
    </source>
</evidence>
<dbReference type="InterPro" id="IPR036482">
    <property type="entry name" value="Regulatory_HutP_sf"/>
</dbReference>
<evidence type="ECO:0000256" key="4">
    <source>
        <dbReference type="ARBA" id="ARBA00019377"/>
    </source>
</evidence>
<dbReference type="GO" id="GO:0003723">
    <property type="term" value="F:RNA binding"/>
    <property type="evidence" value="ECO:0007669"/>
    <property type="project" value="UniProtKB-KW"/>
</dbReference>
<evidence type="ECO:0000256" key="5">
    <source>
        <dbReference type="ARBA" id="ARBA00022884"/>
    </source>
</evidence>
<evidence type="ECO:0000256" key="1">
    <source>
        <dbReference type="ARBA" id="ARBA00002945"/>
    </source>
</evidence>
<dbReference type="STRING" id="545697.HMPREF0216_01989"/>
<dbReference type="Pfam" id="PF09021">
    <property type="entry name" value="HutP"/>
    <property type="match status" value="1"/>
</dbReference>
<dbReference type="HOGENOM" id="CLU_1793165_0_0_9"/>
<keyword evidence="5" id="KW-0694">RNA-binding</keyword>
<dbReference type="Proteomes" id="UP000010420">
    <property type="component" value="Unassembled WGS sequence"/>
</dbReference>
<dbReference type="PATRIC" id="fig|545697.3.peg.1956"/>
<evidence type="ECO:0000256" key="8">
    <source>
        <dbReference type="ARBA" id="ARBA00023163"/>
    </source>
</evidence>
<evidence type="ECO:0000313" key="9">
    <source>
        <dbReference type="EMBL" id="EKY26348.1"/>
    </source>
</evidence>
<evidence type="ECO:0000256" key="6">
    <source>
        <dbReference type="ARBA" id="ARBA00023015"/>
    </source>
</evidence>
<name>L1QEF1_9CLOT</name>
<protein>
    <recommendedName>
        <fullName evidence="4">Hut operon positive regulatory protein</fullName>
    </recommendedName>
</protein>
<comment type="function">
    <text evidence="1">Antiterminator that binds to cis-acting regulatory sequences on the mRNA in the presence of histidine, thereby suppressing transcription termination and activating the hut operon for histidine utilization.</text>
</comment>
<organism evidence="9 10">
    <name type="scientific">Clostridium celatum DSM 1785</name>
    <dbReference type="NCBI Taxonomy" id="545697"/>
    <lineage>
        <taxon>Bacteria</taxon>
        <taxon>Bacillati</taxon>
        <taxon>Bacillota</taxon>
        <taxon>Clostridia</taxon>
        <taxon>Eubacteriales</taxon>
        <taxon>Clostridiaceae</taxon>
        <taxon>Clostridium</taxon>
    </lineage>
</organism>
<comment type="subunit">
    <text evidence="3">Homohexamer.</text>
</comment>
<reference evidence="9 10" key="1">
    <citation type="submission" date="2012-05" db="EMBL/GenBank/DDBJ databases">
        <authorList>
            <person name="Weinstock G."/>
            <person name="Sodergren E."/>
            <person name="Lobos E.A."/>
            <person name="Fulton L."/>
            <person name="Fulton R."/>
            <person name="Courtney L."/>
            <person name="Fronick C."/>
            <person name="O'Laughlin M."/>
            <person name="Godfrey J."/>
            <person name="Wilson R.M."/>
            <person name="Miner T."/>
            <person name="Farmer C."/>
            <person name="Delehaunty K."/>
            <person name="Cordes M."/>
            <person name="Minx P."/>
            <person name="Tomlinson C."/>
            <person name="Chen J."/>
            <person name="Wollam A."/>
            <person name="Pepin K.H."/>
            <person name="Bhonagiri V."/>
            <person name="Zhang X."/>
            <person name="Suruliraj S."/>
            <person name="Warren W."/>
            <person name="Mitreva M."/>
            <person name="Mardis E.R."/>
            <person name="Wilson R.K."/>
        </authorList>
    </citation>
    <scope>NUCLEOTIDE SEQUENCE [LARGE SCALE GENOMIC DNA]</scope>
    <source>
        <strain evidence="9 10">DSM 1785</strain>
    </source>
</reference>
<dbReference type="InterPro" id="IPR015111">
    <property type="entry name" value="Regulatory_HutP"/>
</dbReference>
<proteinExistence type="inferred from homology"/>